<dbReference type="EMBL" id="JBHSKV010000002">
    <property type="protein sequence ID" value="MFC5133569.1"/>
    <property type="molecule type" value="Genomic_DNA"/>
</dbReference>
<gene>
    <name evidence="2" type="ORF">ACFPJA_02340</name>
</gene>
<feature type="compositionally biased region" description="Acidic residues" evidence="1">
    <location>
        <begin position="11"/>
        <end position="24"/>
    </location>
</feature>
<dbReference type="InterPro" id="IPR036390">
    <property type="entry name" value="WH_DNA-bd_sf"/>
</dbReference>
<dbReference type="AlphaFoldDB" id="A0ABD5QN28"/>
<keyword evidence="3" id="KW-1185">Reference proteome</keyword>
<dbReference type="Proteomes" id="UP001596145">
    <property type="component" value="Unassembled WGS sequence"/>
</dbReference>
<dbReference type="GeneID" id="300068794"/>
<proteinExistence type="predicted"/>
<evidence type="ECO:0000313" key="2">
    <source>
        <dbReference type="EMBL" id="MFC5133569.1"/>
    </source>
</evidence>
<evidence type="ECO:0000256" key="1">
    <source>
        <dbReference type="SAM" id="MobiDB-lite"/>
    </source>
</evidence>
<name>A0ABD5QN28_9EURY</name>
<accession>A0ABD5QN28</accession>
<dbReference type="Pfam" id="PF24033">
    <property type="entry name" value="DUF7342"/>
    <property type="match status" value="1"/>
</dbReference>
<dbReference type="InterPro" id="IPR055766">
    <property type="entry name" value="DUF7342"/>
</dbReference>
<evidence type="ECO:0000313" key="3">
    <source>
        <dbReference type="Proteomes" id="UP001596145"/>
    </source>
</evidence>
<dbReference type="RefSeq" id="WP_004594158.1">
    <property type="nucleotide sequence ID" value="NZ_JBHSKV010000002.1"/>
</dbReference>
<reference evidence="2 3" key="1">
    <citation type="journal article" date="2019" name="Int. J. Syst. Evol. Microbiol.">
        <title>The Global Catalogue of Microorganisms (GCM) 10K type strain sequencing project: providing services to taxonomists for standard genome sequencing and annotation.</title>
        <authorList>
            <consortium name="The Broad Institute Genomics Platform"/>
            <consortium name="The Broad Institute Genome Sequencing Center for Infectious Disease"/>
            <person name="Wu L."/>
            <person name="Ma J."/>
        </authorList>
    </citation>
    <scope>NUCLEOTIDE SEQUENCE [LARGE SCALE GENOMIC DNA]</scope>
    <source>
        <strain evidence="2 3">CGMCC 1.16026</strain>
    </source>
</reference>
<comment type="caution">
    <text evidence="2">The sequence shown here is derived from an EMBL/GenBank/DDBJ whole genome shotgun (WGS) entry which is preliminary data.</text>
</comment>
<organism evidence="2 3">
    <name type="scientific">Halorubrum glutamatedens</name>
    <dbReference type="NCBI Taxonomy" id="2707018"/>
    <lineage>
        <taxon>Archaea</taxon>
        <taxon>Methanobacteriati</taxon>
        <taxon>Methanobacteriota</taxon>
        <taxon>Stenosarchaea group</taxon>
        <taxon>Halobacteria</taxon>
        <taxon>Halobacteriales</taxon>
        <taxon>Haloferacaceae</taxon>
        <taxon>Halorubrum</taxon>
    </lineage>
</organism>
<feature type="region of interest" description="Disordered" evidence="1">
    <location>
        <begin position="1"/>
        <end position="26"/>
    </location>
</feature>
<protein>
    <recommendedName>
        <fullName evidence="4">Sugar-specific transcriptional regulator TrmB</fullName>
    </recommendedName>
</protein>
<sequence>MDLTDIPGDAYDGEESPPDLDALESPDSLLKGGSIRERLLDVVIGLRTPTKVSTIADRADCDTETARDYLEWFDEMGMVQRHDGRPVRYERNDAYFQWRRIDRIREEYSEQEIVDALDDTLTQIEDYRAQFDATHPDDVSLVDATQEQNLSTEAAWEALSEWETLEQRAALLDEARGNNPVAGSKPGPVDA</sequence>
<evidence type="ECO:0008006" key="4">
    <source>
        <dbReference type="Google" id="ProtNLM"/>
    </source>
</evidence>
<dbReference type="SUPFAM" id="SSF46785">
    <property type="entry name" value="Winged helix' DNA-binding domain"/>
    <property type="match status" value="1"/>
</dbReference>